<dbReference type="OrthoDB" id="2433603at2759"/>
<evidence type="ECO:0000256" key="1">
    <source>
        <dbReference type="SAM" id="MobiDB-lite"/>
    </source>
</evidence>
<protein>
    <submittedName>
        <fullName evidence="2">7607_t:CDS:1</fullName>
    </submittedName>
</protein>
<evidence type="ECO:0000313" key="3">
    <source>
        <dbReference type="Proteomes" id="UP000789759"/>
    </source>
</evidence>
<comment type="caution">
    <text evidence="2">The sequence shown here is derived from an EMBL/GenBank/DDBJ whole genome shotgun (WGS) entry which is preliminary data.</text>
</comment>
<dbReference type="Proteomes" id="UP000789759">
    <property type="component" value="Unassembled WGS sequence"/>
</dbReference>
<sequence>MQREQQKTDEMFAVVTANSTLSSNSSSTTTQRSGVTTNFLYKLIEIAAYTSVYANDAYQIMTTGGDKIKQEIKENDGTSKKIHSRYHSIDMLRINVDDSDDPDANSDELSDKIAQNSNGVDSNWLLDM</sequence>
<feature type="region of interest" description="Disordered" evidence="1">
    <location>
        <begin position="93"/>
        <end position="113"/>
    </location>
</feature>
<gene>
    <name evidence="2" type="ORF">CPELLU_LOCUS13976</name>
</gene>
<reference evidence="2" key="1">
    <citation type="submission" date="2021-06" db="EMBL/GenBank/DDBJ databases">
        <authorList>
            <person name="Kallberg Y."/>
            <person name="Tangrot J."/>
            <person name="Rosling A."/>
        </authorList>
    </citation>
    <scope>NUCLEOTIDE SEQUENCE</scope>
    <source>
        <strain evidence="2">FL966</strain>
    </source>
</reference>
<dbReference type="AlphaFoldDB" id="A0A9N9IK22"/>
<accession>A0A9N9IK22</accession>
<feature type="compositionally biased region" description="Acidic residues" evidence="1">
    <location>
        <begin position="97"/>
        <end position="108"/>
    </location>
</feature>
<name>A0A9N9IK22_9GLOM</name>
<proteinExistence type="predicted"/>
<organism evidence="2 3">
    <name type="scientific">Cetraspora pellucida</name>
    <dbReference type="NCBI Taxonomy" id="1433469"/>
    <lineage>
        <taxon>Eukaryota</taxon>
        <taxon>Fungi</taxon>
        <taxon>Fungi incertae sedis</taxon>
        <taxon>Mucoromycota</taxon>
        <taxon>Glomeromycotina</taxon>
        <taxon>Glomeromycetes</taxon>
        <taxon>Diversisporales</taxon>
        <taxon>Gigasporaceae</taxon>
        <taxon>Cetraspora</taxon>
    </lineage>
</organism>
<keyword evidence="3" id="KW-1185">Reference proteome</keyword>
<evidence type="ECO:0000313" key="2">
    <source>
        <dbReference type="EMBL" id="CAG8738887.1"/>
    </source>
</evidence>
<dbReference type="EMBL" id="CAJVQA010015723">
    <property type="protein sequence ID" value="CAG8738887.1"/>
    <property type="molecule type" value="Genomic_DNA"/>
</dbReference>